<dbReference type="Pfam" id="PF07495">
    <property type="entry name" value="Y_Y_Y"/>
    <property type="match status" value="1"/>
</dbReference>
<dbReference type="InterPro" id="IPR036097">
    <property type="entry name" value="HisK_dim/P_sf"/>
</dbReference>
<dbReference type="EMBL" id="JNHN01000124">
    <property type="protein sequence ID" value="KDS54770.1"/>
    <property type="molecule type" value="Genomic_DNA"/>
</dbReference>
<dbReference type="GO" id="GO:0000155">
    <property type="term" value="F:phosphorelay sensor kinase activity"/>
    <property type="evidence" value="ECO:0007669"/>
    <property type="project" value="InterPro"/>
</dbReference>
<feature type="domain" description="Histidine kinase" evidence="9">
    <location>
        <begin position="836"/>
        <end position="1053"/>
    </location>
</feature>
<dbReference type="Pfam" id="PF07494">
    <property type="entry name" value="Reg_prop"/>
    <property type="match status" value="4"/>
</dbReference>
<dbReference type="InterPro" id="IPR009057">
    <property type="entry name" value="Homeodomain-like_sf"/>
</dbReference>
<dbReference type="InterPro" id="IPR018060">
    <property type="entry name" value="HTH_AraC"/>
</dbReference>
<evidence type="ECO:0000259" key="10">
    <source>
        <dbReference type="PROSITE" id="PS50110"/>
    </source>
</evidence>
<evidence type="ECO:0000256" key="6">
    <source>
        <dbReference type="PROSITE-ProRule" id="PRU00169"/>
    </source>
</evidence>
<dbReference type="InterPro" id="IPR001789">
    <property type="entry name" value="Sig_transdc_resp-reg_receiver"/>
</dbReference>
<comment type="caution">
    <text evidence="11">The sequence shown here is derived from an EMBL/GenBank/DDBJ whole genome shotgun (WGS) entry which is preliminary data.</text>
</comment>
<dbReference type="Gene3D" id="1.10.287.130">
    <property type="match status" value="1"/>
</dbReference>
<keyword evidence="5" id="KW-0804">Transcription</keyword>
<keyword evidence="7" id="KW-1133">Transmembrane helix</keyword>
<keyword evidence="4" id="KW-0805">Transcription regulation</keyword>
<dbReference type="InterPro" id="IPR011123">
    <property type="entry name" value="Y_Y_Y"/>
</dbReference>
<evidence type="ECO:0000256" key="7">
    <source>
        <dbReference type="SAM" id="Phobius"/>
    </source>
</evidence>
<gene>
    <name evidence="11" type="ORF">M094_4299</name>
</gene>
<reference evidence="11 12" key="1">
    <citation type="submission" date="2014-04" db="EMBL/GenBank/DDBJ databases">
        <authorList>
            <person name="Sears C."/>
            <person name="Carroll K."/>
            <person name="Sack B.R."/>
            <person name="Qadri F."/>
            <person name="Myers L.L."/>
            <person name="Chung G.-T."/>
            <person name="Escheverria P."/>
            <person name="Fraser C.M."/>
            <person name="Sadzewicz L."/>
            <person name="Shefchek K.A."/>
            <person name="Tallon L."/>
            <person name="Das S.P."/>
            <person name="Daugherty S."/>
            <person name="Mongodin E.F."/>
        </authorList>
    </citation>
    <scope>NUCLEOTIDE SEQUENCE [LARGE SCALE GENOMIC DNA]</scope>
    <source>
        <strain evidence="11 12">3978 T3 ii</strain>
    </source>
</reference>
<evidence type="ECO:0000259" key="8">
    <source>
        <dbReference type="PROSITE" id="PS01124"/>
    </source>
</evidence>
<evidence type="ECO:0000256" key="3">
    <source>
        <dbReference type="ARBA" id="ARBA00022553"/>
    </source>
</evidence>
<evidence type="ECO:0000313" key="11">
    <source>
        <dbReference type="EMBL" id="KDS54770.1"/>
    </source>
</evidence>
<dbReference type="InterPro" id="IPR005467">
    <property type="entry name" value="His_kinase_dom"/>
</dbReference>
<evidence type="ECO:0000256" key="5">
    <source>
        <dbReference type="ARBA" id="ARBA00023163"/>
    </source>
</evidence>
<keyword evidence="7" id="KW-0472">Membrane</keyword>
<dbReference type="InterPro" id="IPR003594">
    <property type="entry name" value="HATPase_dom"/>
</dbReference>
<dbReference type="Gene3D" id="3.30.565.10">
    <property type="entry name" value="Histidine kinase-like ATPase, C-terminal domain"/>
    <property type="match status" value="1"/>
</dbReference>
<dbReference type="PROSITE" id="PS50109">
    <property type="entry name" value="HIS_KIN"/>
    <property type="match status" value="1"/>
</dbReference>
<dbReference type="SUPFAM" id="SSF47384">
    <property type="entry name" value="Homodimeric domain of signal transducing histidine kinase"/>
    <property type="match status" value="1"/>
</dbReference>
<dbReference type="PANTHER" id="PTHR43547">
    <property type="entry name" value="TWO-COMPONENT HISTIDINE KINASE"/>
    <property type="match status" value="1"/>
</dbReference>
<feature type="domain" description="Response regulatory" evidence="10">
    <location>
        <begin position="1093"/>
        <end position="1208"/>
    </location>
</feature>
<name>A0A078S336_BACUN</name>
<dbReference type="InterPro" id="IPR004358">
    <property type="entry name" value="Sig_transdc_His_kin-like_C"/>
</dbReference>
<keyword evidence="3 6" id="KW-0597">Phosphoprotein</keyword>
<dbReference type="GO" id="GO:0043565">
    <property type="term" value="F:sequence-specific DNA binding"/>
    <property type="evidence" value="ECO:0007669"/>
    <property type="project" value="InterPro"/>
</dbReference>
<dbReference type="EC" id="2.7.13.3" evidence="2"/>
<feature type="transmembrane region" description="Helical" evidence="7">
    <location>
        <begin position="783"/>
        <end position="807"/>
    </location>
</feature>
<organism evidence="11 12">
    <name type="scientific">Bacteroides uniformis str. 3978 T3 ii</name>
    <dbReference type="NCBI Taxonomy" id="1339349"/>
    <lineage>
        <taxon>Bacteria</taxon>
        <taxon>Pseudomonadati</taxon>
        <taxon>Bacteroidota</taxon>
        <taxon>Bacteroidia</taxon>
        <taxon>Bacteroidales</taxon>
        <taxon>Bacteroidaceae</taxon>
        <taxon>Bacteroides</taxon>
    </lineage>
</organism>
<sequence>MKDIYWKGHTILLLISLLCCFPDFVYAYSLRQFSNKNGLSNSAIQSLYQDSQGVLWIGTCDGLNVFDGNNIHLYTPVDVSRNLLSGNIISQIVESEPGILWLQTNYGLDRLDTYRQTCRTFTEFKDNIFLARSKNKCMLVLKDDGNLYHYQQENQKFLQLNISSMDFNKVLSMTIDSNNLLWIFATGNNTRCYRLNHTGKSVTLIPEKPFGHHGLKHAFIGEDSAYFIDETYALYEYSFSNRQCYYIADLKDEIEKRGEVSSIIKRENDFCIGFKSSGLIVLKYEANQKIKYRIEYTEIQSGIFCLMKDKFQDIVWVATDGEGLYMLYNDTFTMTNTLLNTPAYQVNNPVRSLYLDPQQTLWIGTKGSGILRIPNYLVNNTPEKHDRLITGNSTLTDNSVYCFAPGGKDRLWIGTENGINYYSYSPHQLKELAVQANGTKVKYVHSIDQTNDSTLWISTVGEGIVKVTLENQRKDPIVKHATRTLVSNGHMASNYFFTSYRESSSTLWFGNRGLGAYRIDVRTGEMAQFRFNNLVNSQTANDVFAIHKNEQGYWLGTGSGLLRFYSNEDGNPDSISAKLYTNSTVHGILEDNRGNLWVSTNQGLMRLNPQEQTKQTYNNGNGLAVTEFSDGAFYKDNATGILFFGGVNGFVTVKPDSYITTDYMPEISLKGLSIFGKEYNLHDFLHYKNGKPVLQLDYKHNFFQLNFRITDYINGNDYFYSYKLKEASDQWIENGVSPNAIFSNLSPGEYTLFVKYRNNINGKESHPQAFTIYIVPPWYLSTWAYVGYFLLGLLLCTGIVAYAFYTYRLKRQHMMKKMERQKKEEVYESKLRFFTNITHEFCTPLTLIQGPCEKILTHKETDIYTHRYAKMIQQNVEKLNGLIVELLEFRRLETENKMLSIQPQPVSEKLRDIAESFGDMAENREMNYCLDIAPELTWNTDLSCFNKIAGNLISNAFKYTPDKGNISVTLYTKNERLILKIANTGKGITPENLGKIFDRYKILDSVEMNGKNSRNGLGLAICKNMVTLLEGDINIESTPGELTTFTVSLPSLPPNGQEVPQTAYEAASPSIPTEEVQELPEKYTQEFDANKQTVMVIDDDPSMLWFVSEIFTEKYNVLSFNNAQKALDSLEQRQPDLIISDVMMPDIDGLSFTSTIKQHKLWSHIPLILLSALHHEDDQVKGLESGADAYVTKPFNVKYLEKMVYHLIRREENLKEYYSSALSTFTWKEGSCLHKEEQEFLEKMTEVIEKNLANPDLQVELLSKEMGYSSRQFYRKLKPLTDKSPADIIKEYRLSTAERLLVSSNFTIEELMDRTGFTNRSTFYKAFSQRYGMPPRQYCEQQKKNVKEGQEITNT</sequence>
<dbReference type="InterPro" id="IPR015943">
    <property type="entry name" value="WD40/YVTN_repeat-like_dom_sf"/>
</dbReference>
<dbReference type="Gene3D" id="2.130.10.10">
    <property type="entry name" value="YVTN repeat-like/Quinoprotein amine dehydrogenase"/>
    <property type="match status" value="3"/>
</dbReference>
<feature type="domain" description="HTH araC/xylS-type" evidence="8">
    <location>
        <begin position="1242"/>
        <end position="1341"/>
    </location>
</feature>
<dbReference type="InterPro" id="IPR003661">
    <property type="entry name" value="HisK_dim/P_dom"/>
</dbReference>
<dbReference type="RefSeq" id="WP_039161597.1">
    <property type="nucleotide sequence ID" value="NZ_JNHN01000124.1"/>
</dbReference>
<dbReference type="SMART" id="SM00388">
    <property type="entry name" value="HisKA"/>
    <property type="match status" value="1"/>
</dbReference>
<dbReference type="InterPro" id="IPR011006">
    <property type="entry name" value="CheY-like_superfamily"/>
</dbReference>
<dbReference type="Gene3D" id="3.40.50.2300">
    <property type="match status" value="1"/>
</dbReference>
<dbReference type="SMART" id="SM00342">
    <property type="entry name" value="HTH_ARAC"/>
    <property type="match status" value="1"/>
</dbReference>
<dbReference type="CDD" id="cd17574">
    <property type="entry name" value="REC_OmpR"/>
    <property type="match status" value="1"/>
</dbReference>
<dbReference type="Pfam" id="PF12833">
    <property type="entry name" value="HTH_18"/>
    <property type="match status" value="1"/>
</dbReference>
<evidence type="ECO:0000256" key="4">
    <source>
        <dbReference type="ARBA" id="ARBA00023015"/>
    </source>
</evidence>
<comment type="catalytic activity">
    <reaction evidence="1">
        <text>ATP + protein L-histidine = ADP + protein N-phospho-L-histidine.</text>
        <dbReference type="EC" id="2.7.13.3"/>
    </reaction>
</comment>
<dbReference type="Gene3D" id="1.10.10.60">
    <property type="entry name" value="Homeodomain-like"/>
    <property type="match status" value="1"/>
</dbReference>
<dbReference type="Proteomes" id="UP000028013">
    <property type="component" value="Unassembled WGS sequence"/>
</dbReference>
<dbReference type="InterPro" id="IPR013783">
    <property type="entry name" value="Ig-like_fold"/>
</dbReference>
<evidence type="ECO:0000259" key="9">
    <source>
        <dbReference type="PROSITE" id="PS50109"/>
    </source>
</evidence>
<dbReference type="SMART" id="SM00387">
    <property type="entry name" value="HATPase_c"/>
    <property type="match status" value="1"/>
</dbReference>
<dbReference type="PATRIC" id="fig|1339349.3.peg.1079"/>
<dbReference type="SUPFAM" id="SSF52172">
    <property type="entry name" value="CheY-like"/>
    <property type="match status" value="1"/>
</dbReference>
<dbReference type="PROSITE" id="PS50110">
    <property type="entry name" value="RESPONSE_REGULATORY"/>
    <property type="match status" value="1"/>
</dbReference>
<dbReference type="GO" id="GO:0003700">
    <property type="term" value="F:DNA-binding transcription factor activity"/>
    <property type="evidence" value="ECO:0007669"/>
    <property type="project" value="InterPro"/>
</dbReference>
<dbReference type="CDD" id="cd00082">
    <property type="entry name" value="HisKA"/>
    <property type="match status" value="1"/>
</dbReference>
<keyword evidence="7" id="KW-0812">Transmembrane</keyword>
<dbReference type="PRINTS" id="PR00344">
    <property type="entry name" value="BCTRLSENSOR"/>
</dbReference>
<accession>A0A078S336</accession>
<dbReference type="Pfam" id="PF00512">
    <property type="entry name" value="HisKA"/>
    <property type="match status" value="1"/>
</dbReference>
<evidence type="ECO:0000256" key="1">
    <source>
        <dbReference type="ARBA" id="ARBA00000085"/>
    </source>
</evidence>
<dbReference type="PROSITE" id="PS01124">
    <property type="entry name" value="HTH_ARAC_FAMILY_2"/>
    <property type="match status" value="1"/>
</dbReference>
<dbReference type="InterPro" id="IPR036890">
    <property type="entry name" value="HATPase_C_sf"/>
</dbReference>
<evidence type="ECO:0000256" key="2">
    <source>
        <dbReference type="ARBA" id="ARBA00012438"/>
    </source>
</evidence>
<dbReference type="Gene3D" id="2.60.40.10">
    <property type="entry name" value="Immunoglobulins"/>
    <property type="match status" value="1"/>
</dbReference>
<protein>
    <recommendedName>
        <fullName evidence="2">histidine kinase</fullName>
        <ecNumber evidence="2">2.7.13.3</ecNumber>
    </recommendedName>
</protein>
<dbReference type="SUPFAM" id="SSF55874">
    <property type="entry name" value="ATPase domain of HSP90 chaperone/DNA topoisomerase II/histidine kinase"/>
    <property type="match status" value="1"/>
</dbReference>
<dbReference type="Pfam" id="PF02518">
    <property type="entry name" value="HATPase_c"/>
    <property type="match status" value="1"/>
</dbReference>
<dbReference type="InterPro" id="IPR011110">
    <property type="entry name" value="Reg_prop"/>
</dbReference>
<dbReference type="Pfam" id="PF00072">
    <property type="entry name" value="Response_reg"/>
    <property type="match status" value="1"/>
</dbReference>
<dbReference type="SUPFAM" id="SSF63829">
    <property type="entry name" value="Calcium-dependent phosphotriesterase"/>
    <property type="match status" value="2"/>
</dbReference>
<dbReference type="PANTHER" id="PTHR43547:SF2">
    <property type="entry name" value="HYBRID SIGNAL TRANSDUCTION HISTIDINE KINASE C"/>
    <property type="match status" value="1"/>
</dbReference>
<feature type="modified residue" description="4-aspartylphosphate" evidence="6">
    <location>
        <position position="1141"/>
    </location>
</feature>
<evidence type="ECO:0000313" key="12">
    <source>
        <dbReference type="Proteomes" id="UP000028013"/>
    </source>
</evidence>
<dbReference type="SUPFAM" id="SSF46689">
    <property type="entry name" value="Homeodomain-like"/>
    <property type="match status" value="1"/>
</dbReference>
<dbReference type="SMART" id="SM00448">
    <property type="entry name" value="REC"/>
    <property type="match status" value="1"/>
</dbReference>
<proteinExistence type="predicted"/>